<accession>A0A2G5TS49</accession>
<evidence type="ECO:0000313" key="3">
    <source>
        <dbReference type="EMBL" id="PIC30092.1"/>
    </source>
</evidence>
<feature type="transmembrane region" description="Helical" evidence="1">
    <location>
        <begin position="297"/>
        <end position="315"/>
    </location>
</feature>
<dbReference type="Proteomes" id="UP000230233">
    <property type="component" value="Chromosome V"/>
</dbReference>
<keyword evidence="1" id="KW-1133">Transmembrane helix</keyword>
<keyword evidence="1" id="KW-0812">Transmembrane</keyword>
<evidence type="ECO:0000256" key="2">
    <source>
        <dbReference type="SAM" id="SignalP"/>
    </source>
</evidence>
<evidence type="ECO:0000313" key="4">
    <source>
        <dbReference type="Proteomes" id="UP000230233"/>
    </source>
</evidence>
<keyword evidence="2" id="KW-0732">Signal</keyword>
<feature type="transmembrane region" description="Helical" evidence="1">
    <location>
        <begin position="439"/>
        <end position="459"/>
    </location>
</feature>
<keyword evidence="1" id="KW-0472">Membrane</keyword>
<reference evidence="4" key="1">
    <citation type="submission" date="2017-10" db="EMBL/GenBank/DDBJ databases">
        <title>Rapid genome shrinkage in a self-fertile nematode reveals novel sperm competition proteins.</title>
        <authorList>
            <person name="Yin D."/>
            <person name="Schwarz E.M."/>
            <person name="Thomas C.G."/>
            <person name="Felde R.L."/>
            <person name="Korf I.F."/>
            <person name="Cutter A.D."/>
            <person name="Schartner C.M."/>
            <person name="Ralston E.J."/>
            <person name="Meyer B.J."/>
            <person name="Haag E.S."/>
        </authorList>
    </citation>
    <scope>NUCLEOTIDE SEQUENCE [LARGE SCALE GENOMIC DNA]</scope>
    <source>
        <strain evidence="4">JU1422</strain>
    </source>
</reference>
<organism evidence="3 4">
    <name type="scientific">Caenorhabditis nigoni</name>
    <dbReference type="NCBI Taxonomy" id="1611254"/>
    <lineage>
        <taxon>Eukaryota</taxon>
        <taxon>Metazoa</taxon>
        <taxon>Ecdysozoa</taxon>
        <taxon>Nematoda</taxon>
        <taxon>Chromadorea</taxon>
        <taxon>Rhabditida</taxon>
        <taxon>Rhabditina</taxon>
        <taxon>Rhabditomorpha</taxon>
        <taxon>Rhabditoidea</taxon>
        <taxon>Rhabditidae</taxon>
        <taxon>Peloderinae</taxon>
        <taxon>Caenorhabditis</taxon>
    </lineage>
</organism>
<proteinExistence type="predicted"/>
<comment type="caution">
    <text evidence="3">The sequence shown here is derived from an EMBL/GenBank/DDBJ whole genome shotgun (WGS) entry which is preliminary data.</text>
</comment>
<evidence type="ECO:0000256" key="1">
    <source>
        <dbReference type="SAM" id="Phobius"/>
    </source>
</evidence>
<gene>
    <name evidence="3" type="primary">Cnig_chr_V.g21452</name>
    <name evidence="3" type="ORF">B9Z55_021452</name>
</gene>
<feature type="signal peptide" evidence="2">
    <location>
        <begin position="1"/>
        <end position="19"/>
    </location>
</feature>
<feature type="transmembrane region" description="Helical" evidence="1">
    <location>
        <begin position="396"/>
        <end position="418"/>
    </location>
</feature>
<name>A0A2G5TS49_9PELO</name>
<protein>
    <submittedName>
        <fullName evidence="3">Uncharacterized protein</fullName>
    </submittedName>
</protein>
<sequence>MRLLLITLLILHNLPLKNANSIYEFSLPEMEIEKDQVMKIWLEKGHPDPNRTDVRFLFYSTKFGFKNPNFIRNVSEFLMDNDFNTFNLFPEATDKILETSENFPELSEKPTLWIIDFQSKDYAKIFPQFELRQLSCDEFEFLEKFRKYRNFQKFDLLLLETHTKCGSKFLGNIWEKKLKLISILMVWNWRFHDIVLLETDETTDYTYYPNPEYQEEFLSLENIKRQRYFQNIYIDALHETARICSNWLFFLEILVLLWIALKWRVWENVERYNIYYSLRRIFCIFITKSKPMENGHLYLLFAHFLHIVTFMNYQPNWIFFFRQVMNLEMVYKLARYFVNDSREVNWPLIMNSEIFDMYRVLLFRTTEYLPFELQMLKILQTLEHFVLLNQYPDLNLLIWLLGIFSLQLLSFFLYFLYPPLTWTVPILDIAPTRVRKNRYMIYSRHVAVAFVLLVFKLYLSLLRGEI</sequence>
<feature type="chain" id="PRO_5013592994" evidence="2">
    <location>
        <begin position="20"/>
        <end position="466"/>
    </location>
</feature>
<dbReference type="AlphaFoldDB" id="A0A2G5TS49"/>
<dbReference type="EMBL" id="PDUG01000005">
    <property type="protein sequence ID" value="PIC30092.1"/>
    <property type="molecule type" value="Genomic_DNA"/>
</dbReference>
<keyword evidence="4" id="KW-1185">Reference proteome</keyword>